<dbReference type="AlphaFoldDB" id="A0A816PBS4"/>
<dbReference type="EMBL" id="CAJOBH010008249">
    <property type="protein sequence ID" value="CAF4107693.1"/>
    <property type="molecule type" value="Genomic_DNA"/>
</dbReference>
<feature type="domain" description="RING-type" evidence="5">
    <location>
        <begin position="30"/>
        <end position="72"/>
    </location>
</feature>
<dbReference type="EMBL" id="CAJOBI010060908">
    <property type="protein sequence ID" value="CAF4414940.1"/>
    <property type="molecule type" value="Genomic_DNA"/>
</dbReference>
<dbReference type="GO" id="GO:0005634">
    <property type="term" value="C:nucleus"/>
    <property type="evidence" value="ECO:0007669"/>
    <property type="project" value="InterPro"/>
</dbReference>
<dbReference type="GO" id="GO:0004842">
    <property type="term" value="F:ubiquitin-protein transferase activity"/>
    <property type="evidence" value="ECO:0007669"/>
    <property type="project" value="InterPro"/>
</dbReference>
<feature type="coiled-coil region" evidence="4">
    <location>
        <begin position="100"/>
        <end position="141"/>
    </location>
</feature>
<evidence type="ECO:0000256" key="2">
    <source>
        <dbReference type="ARBA" id="ARBA00022833"/>
    </source>
</evidence>
<dbReference type="SUPFAM" id="SSF57850">
    <property type="entry name" value="RING/U-box"/>
    <property type="match status" value="1"/>
</dbReference>
<dbReference type="Proteomes" id="UP000663834">
    <property type="component" value="Unassembled WGS sequence"/>
</dbReference>
<evidence type="ECO:0000313" key="6">
    <source>
        <dbReference type="EMBL" id="CAF1293976.1"/>
    </source>
</evidence>
<dbReference type="Proteomes" id="UP000663866">
    <property type="component" value="Unassembled WGS sequence"/>
</dbReference>
<evidence type="ECO:0000313" key="11">
    <source>
        <dbReference type="EMBL" id="CAF3738780.1"/>
    </source>
</evidence>
<accession>A0A816PBS4</accession>
<dbReference type="Pfam" id="PF13639">
    <property type="entry name" value="zf-RING_2"/>
    <property type="match status" value="1"/>
</dbReference>
<dbReference type="OrthoDB" id="5600418at2759"/>
<dbReference type="Proteomes" id="UP000663824">
    <property type="component" value="Unassembled WGS sequence"/>
</dbReference>
<dbReference type="PANTHER" id="PTHR16047:SF7">
    <property type="entry name" value="E3 UBIQUITIN-PROTEIN LIGASE RFWD3"/>
    <property type="match status" value="1"/>
</dbReference>
<dbReference type="Proteomes" id="UP000663856">
    <property type="component" value="Unassembled WGS sequence"/>
</dbReference>
<dbReference type="Proteomes" id="UP000663855">
    <property type="component" value="Unassembled WGS sequence"/>
</dbReference>
<sequence length="155" mass="18164">MAANKLSPIITTDILKTIFDNISENELFVCSLCASMCTTQNKHQLVSTTCGHLFGKNCIRKRLKETGQCPLCLKQLETRRDKQLRTMCLSSVVTIFPFEISRMRDERRRLRMRLNEIKTRLERAKLKLNIKKQDLQIINKKILKHCKRNRLMNNG</sequence>
<dbReference type="GO" id="GO:0008270">
    <property type="term" value="F:zinc ion binding"/>
    <property type="evidence" value="ECO:0007669"/>
    <property type="project" value="UniProtKB-KW"/>
</dbReference>
<keyword evidence="4" id="KW-0175">Coiled coil</keyword>
<dbReference type="Proteomes" id="UP000681967">
    <property type="component" value="Unassembled WGS sequence"/>
</dbReference>
<dbReference type="EMBL" id="CAJNRE010003202">
    <property type="protein sequence ID" value="CAF2012047.1"/>
    <property type="molecule type" value="Genomic_DNA"/>
</dbReference>
<proteinExistence type="predicted"/>
<evidence type="ECO:0000313" key="8">
    <source>
        <dbReference type="EMBL" id="CAF1999179.1"/>
    </source>
</evidence>
<dbReference type="EMBL" id="CAJNRF010003020">
    <property type="protein sequence ID" value="CAF2046582.1"/>
    <property type="molecule type" value="Genomic_DNA"/>
</dbReference>
<dbReference type="EMBL" id="CAJOBJ010009398">
    <property type="protein sequence ID" value="CAF4137333.1"/>
    <property type="molecule type" value="Genomic_DNA"/>
</dbReference>
<dbReference type="InterPro" id="IPR013083">
    <property type="entry name" value="Znf_RING/FYVE/PHD"/>
</dbReference>
<keyword evidence="1 3" id="KW-0479">Metal-binding</keyword>
<evidence type="ECO:0000313" key="7">
    <source>
        <dbReference type="EMBL" id="CAF1614186.1"/>
    </source>
</evidence>
<evidence type="ECO:0000313" key="15">
    <source>
        <dbReference type="EMBL" id="CAF4414940.1"/>
    </source>
</evidence>
<evidence type="ECO:0000256" key="4">
    <source>
        <dbReference type="SAM" id="Coils"/>
    </source>
</evidence>
<dbReference type="Proteomes" id="UP000676336">
    <property type="component" value="Unassembled WGS sequence"/>
</dbReference>
<keyword evidence="2" id="KW-0862">Zinc</keyword>
<dbReference type="EMBL" id="CAJNRG010000418">
    <property type="protein sequence ID" value="CAF1999179.1"/>
    <property type="molecule type" value="Genomic_DNA"/>
</dbReference>
<evidence type="ECO:0000256" key="3">
    <source>
        <dbReference type="PROSITE-ProRule" id="PRU00175"/>
    </source>
</evidence>
<dbReference type="Proteomes" id="UP000663887">
    <property type="component" value="Unassembled WGS sequence"/>
</dbReference>
<gene>
    <name evidence="13" type="ORF">BYL167_LOCUS19440</name>
    <name evidence="7" type="ORF">CJN711_LOCUS36932</name>
    <name evidence="14" type="ORF">GIL414_LOCUS18829</name>
    <name evidence="6" type="ORF">KQP761_LOCUS4428</name>
    <name evidence="9" type="ORF">MBJ925_LOCUS8774</name>
    <name evidence="12" type="ORF">OVN521_LOCUS5197</name>
    <name evidence="15" type="ORF">SMN809_LOCUS31073</name>
    <name evidence="11" type="ORF">UXM345_LOCUS1294</name>
    <name evidence="10" type="ORF">WKI299_LOCUS9362</name>
    <name evidence="8" type="ORF">XDN619_LOCUS3223</name>
</gene>
<dbReference type="Proteomes" id="UP000681720">
    <property type="component" value="Unassembled WGS sequence"/>
</dbReference>
<evidence type="ECO:0000313" key="12">
    <source>
        <dbReference type="EMBL" id="CAF3823484.1"/>
    </source>
</evidence>
<dbReference type="PANTHER" id="PTHR16047">
    <property type="entry name" value="RFWD3 PROTEIN"/>
    <property type="match status" value="1"/>
</dbReference>
<dbReference type="InterPro" id="IPR037381">
    <property type="entry name" value="RFWD3"/>
</dbReference>
<comment type="caution">
    <text evidence="10">The sequence shown here is derived from an EMBL/GenBank/DDBJ whole genome shotgun (WGS) entry which is preliminary data.</text>
</comment>
<name>A0A816PBS4_9BILA</name>
<dbReference type="GO" id="GO:0036297">
    <property type="term" value="P:interstrand cross-link repair"/>
    <property type="evidence" value="ECO:0007669"/>
    <property type="project" value="InterPro"/>
</dbReference>
<keyword evidence="1 3" id="KW-0863">Zinc-finger</keyword>
<dbReference type="Gene3D" id="3.30.40.10">
    <property type="entry name" value="Zinc/RING finger domain, C3HC4 (zinc finger)"/>
    <property type="match status" value="1"/>
</dbReference>
<organism evidence="10 16">
    <name type="scientific">Rotaria magnacalcarata</name>
    <dbReference type="NCBI Taxonomy" id="392030"/>
    <lineage>
        <taxon>Eukaryota</taxon>
        <taxon>Metazoa</taxon>
        <taxon>Spiralia</taxon>
        <taxon>Gnathifera</taxon>
        <taxon>Rotifera</taxon>
        <taxon>Eurotatoria</taxon>
        <taxon>Bdelloidea</taxon>
        <taxon>Philodinida</taxon>
        <taxon>Philodinidae</taxon>
        <taxon>Rotaria</taxon>
    </lineage>
</organism>
<protein>
    <recommendedName>
        <fullName evidence="5">RING-type domain-containing protein</fullName>
    </recommendedName>
</protein>
<dbReference type="PROSITE" id="PS50089">
    <property type="entry name" value="ZF_RING_2"/>
    <property type="match status" value="1"/>
</dbReference>
<reference evidence="10" key="1">
    <citation type="submission" date="2021-02" db="EMBL/GenBank/DDBJ databases">
        <authorList>
            <person name="Nowell W R."/>
        </authorList>
    </citation>
    <scope>NUCLEOTIDE SEQUENCE</scope>
</reference>
<dbReference type="EMBL" id="CAJOBF010000069">
    <property type="protein sequence ID" value="CAF3738780.1"/>
    <property type="molecule type" value="Genomic_DNA"/>
</dbReference>
<evidence type="ECO:0000313" key="13">
    <source>
        <dbReference type="EMBL" id="CAF4107693.1"/>
    </source>
</evidence>
<evidence type="ECO:0000313" key="14">
    <source>
        <dbReference type="EMBL" id="CAF4137333.1"/>
    </source>
</evidence>
<evidence type="ECO:0000313" key="16">
    <source>
        <dbReference type="Proteomes" id="UP000663856"/>
    </source>
</evidence>
<keyword evidence="17" id="KW-1185">Reference proteome</keyword>
<dbReference type="InterPro" id="IPR001841">
    <property type="entry name" value="Znf_RING"/>
</dbReference>
<evidence type="ECO:0000256" key="1">
    <source>
        <dbReference type="ARBA" id="ARBA00022771"/>
    </source>
</evidence>
<evidence type="ECO:0000313" key="17">
    <source>
        <dbReference type="Proteomes" id="UP000663866"/>
    </source>
</evidence>
<dbReference type="GO" id="GO:0016567">
    <property type="term" value="P:protein ubiquitination"/>
    <property type="evidence" value="ECO:0007669"/>
    <property type="project" value="InterPro"/>
</dbReference>
<dbReference type="EMBL" id="CAJNOV010017912">
    <property type="protein sequence ID" value="CAF1614186.1"/>
    <property type="molecule type" value="Genomic_DNA"/>
</dbReference>
<evidence type="ECO:0000259" key="5">
    <source>
        <dbReference type="PROSITE" id="PS50089"/>
    </source>
</evidence>
<dbReference type="EMBL" id="CAJNOW010000819">
    <property type="protein sequence ID" value="CAF1293976.1"/>
    <property type="molecule type" value="Genomic_DNA"/>
</dbReference>
<evidence type="ECO:0000313" key="9">
    <source>
        <dbReference type="EMBL" id="CAF2012047.1"/>
    </source>
</evidence>
<dbReference type="EMBL" id="CAJOBG010000510">
    <property type="protein sequence ID" value="CAF3823484.1"/>
    <property type="molecule type" value="Genomic_DNA"/>
</dbReference>
<dbReference type="Proteomes" id="UP000663842">
    <property type="component" value="Unassembled WGS sequence"/>
</dbReference>
<evidence type="ECO:0000313" key="10">
    <source>
        <dbReference type="EMBL" id="CAF2046582.1"/>
    </source>
</evidence>